<evidence type="ECO:0000313" key="2">
    <source>
        <dbReference type="EMBL" id="KAK6497370.1"/>
    </source>
</evidence>
<comment type="caution">
    <text evidence="2">The sequence shown here is derived from an EMBL/GenBank/DDBJ whole genome shotgun (WGS) entry which is preliminary data.</text>
</comment>
<name>A0AAV9VWX4_9PEZI</name>
<protein>
    <submittedName>
        <fullName evidence="2">Uncharacterized protein</fullName>
    </submittedName>
</protein>
<proteinExistence type="predicted"/>
<dbReference type="AlphaFoldDB" id="A0AAV9VWX4"/>
<dbReference type="EMBL" id="JAVHJL010000009">
    <property type="protein sequence ID" value="KAK6497370.1"/>
    <property type="molecule type" value="Genomic_DNA"/>
</dbReference>
<sequence>MIKSGRSEVCVLDTGIVVYPRMQRENESERAKEEEGEEEEEKGSSGVLAGKTVLRGKVPRFEWLGRM</sequence>
<feature type="compositionally biased region" description="Basic and acidic residues" evidence="1">
    <location>
        <begin position="22"/>
        <end position="33"/>
    </location>
</feature>
<evidence type="ECO:0000313" key="3">
    <source>
        <dbReference type="Proteomes" id="UP001370758"/>
    </source>
</evidence>
<reference evidence="2 3" key="1">
    <citation type="submission" date="2023-08" db="EMBL/GenBank/DDBJ databases">
        <authorList>
            <person name="Palmer J.M."/>
        </authorList>
    </citation>
    <scope>NUCLEOTIDE SEQUENCE [LARGE SCALE GENOMIC DNA]</scope>
    <source>
        <strain evidence="2 3">TWF481</strain>
    </source>
</reference>
<organism evidence="2 3">
    <name type="scientific">Arthrobotrys musiformis</name>
    <dbReference type="NCBI Taxonomy" id="47236"/>
    <lineage>
        <taxon>Eukaryota</taxon>
        <taxon>Fungi</taxon>
        <taxon>Dikarya</taxon>
        <taxon>Ascomycota</taxon>
        <taxon>Pezizomycotina</taxon>
        <taxon>Orbiliomycetes</taxon>
        <taxon>Orbiliales</taxon>
        <taxon>Orbiliaceae</taxon>
        <taxon>Arthrobotrys</taxon>
    </lineage>
</organism>
<keyword evidence="3" id="KW-1185">Reference proteome</keyword>
<dbReference type="Proteomes" id="UP001370758">
    <property type="component" value="Unassembled WGS sequence"/>
</dbReference>
<gene>
    <name evidence="2" type="ORF">TWF481_011779</name>
</gene>
<accession>A0AAV9VWX4</accession>
<feature type="region of interest" description="Disordered" evidence="1">
    <location>
        <begin position="22"/>
        <end position="49"/>
    </location>
</feature>
<evidence type="ECO:0000256" key="1">
    <source>
        <dbReference type="SAM" id="MobiDB-lite"/>
    </source>
</evidence>